<accession>A0A834L5I5</accession>
<organism evidence="1 2">
    <name type="scientific">Rhododendron simsii</name>
    <name type="common">Sims's rhododendron</name>
    <dbReference type="NCBI Taxonomy" id="118357"/>
    <lineage>
        <taxon>Eukaryota</taxon>
        <taxon>Viridiplantae</taxon>
        <taxon>Streptophyta</taxon>
        <taxon>Embryophyta</taxon>
        <taxon>Tracheophyta</taxon>
        <taxon>Spermatophyta</taxon>
        <taxon>Magnoliopsida</taxon>
        <taxon>eudicotyledons</taxon>
        <taxon>Gunneridae</taxon>
        <taxon>Pentapetalae</taxon>
        <taxon>asterids</taxon>
        <taxon>Ericales</taxon>
        <taxon>Ericaceae</taxon>
        <taxon>Ericoideae</taxon>
        <taxon>Rhodoreae</taxon>
        <taxon>Rhododendron</taxon>
    </lineage>
</organism>
<dbReference type="EMBL" id="WJXA01000013">
    <property type="protein sequence ID" value="KAF7119351.1"/>
    <property type="molecule type" value="Genomic_DNA"/>
</dbReference>
<dbReference type="Proteomes" id="UP000626092">
    <property type="component" value="Unassembled WGS sequence"/>
</dbReference>
<evidence type="ECO:0000313" key="1">
    <source>
        <dbReference type="EMBL" id="KAF7119351.1"/>
    </source>
</evidence>
<evidence type="ECO:0000313" key="2">
    <source>
        <dbReference type="Proteomes" id="UP000626092"/>
    </source>
</evidence>
<proteinExistence type="predicted"/>
<name>A0A834L5I5_RHOSS</name>
<dbReference type="InterPro" id="IPR044511">
    <property type="entry name" value="At1g03370/At5g50170-like"/>
</dbReference>
<protein>
    <submittedName>
        <fullName evidence="1">Uncharacterized protein</fullName>
    </submittedName>
</protein>
<dbReference type="PANTHER" id="PTHR46296:SF8">
    <property type="entry name" value="OS06G0297800 PROTEIN"/>
    <property type="match status" value="1"/>
</dbReference>
<dbReference type="AlphaFoldDB" id="A0A834L5I5"/>
<reference evidence="1" key="1">
    <citation type="submission" date="2019-11" db="EMBL/GenBank/DDBJ databases">
        <authorList>
            <person name="Liu Y."/>
            <person name="Hou J."/>
            <person name="Li T.-Q."/>
            <person name="Guan C.-H."/>
            <person name="Wu X."/>
            <person name="Wu H.-Z."/>
            <person name="Ling F."/>
            <person name="Zhang R."/>
            <person name="Shi X.-G."/>
            <person name="Ren J.-P."/>
            <person name="Chen E.-F."/>
            <person name="Sun J.-M."/>
        </authorList>
    </citation>
    <scope>NUCLEOTIDE SEQUENCE</scope>
    <source>
        <strain evidence="1">Adult_tree_wgs_1</strain>
        <tissue evidence="1">Leaves</tissue>
    </source>
</reference>
<dbReference type="PANTHER" id="PTHR46296">
    <property type="entry name" value="BNAA05G37250D PROTEIN"/>
    <property type="match status" value="1"/>
</dbReference>
<comment type="caution">
    <text evidence="1">The sequence shown here is derived from an EMBL/GenBank/DDBJ whole genome shotgun (WGS) entry which is preliminary data.</text>
</comment>
<dbReference type="OrthoDB" id="1745717at2759"/>
<sequence>MFVWLCALRSLKFSLDLAFPKFQIDSRIIFTLPCQVWSSGGKEQLKTVDAKDIASNKEQVLATLQGEPQSDWKLAAQSPSMIQGLEFLGLDLPDSIGEVIVCGVLLLQGERVLELISRFMQGEGWLLTVALIEGSNVAAVDSRFKWTL</sequence>
<keyword evidence="2" id="KW-1185">Reference proteome</keyword>
<gene>
    <name evidence="1" type="ORF">RHSIM_Rhsim13G0190200</name>
</gene>